<keyword evidence="3" id="KW-1185">Reference proteome</keyword>
<organism evidence="2 3">
    <name type="scientific">Rhinocladiella mackenziei CBS 650.93</name>
    <dbReference type="NCBI Taxonomy" id="1442369"/>
    <lineage>
        <taxon>Eukaryota</taxon>
        <taxon>Fungi</taxon>
        <taxon>Dikarya</taxon>
        <taxon>Ascomycota</taxon>
        <taxon>Pezizomycotina</taxon>
        <taxon>Eurotiomycetes</taxon>
        <taxon>Chaetothyriomycetidae</taxon>
        <taxon>Chaetothyriales</taxon>
        <taxon>Herpotrichiellaceae</taxon>
        <taxon>Rhinocladiella</taxon>
    </lineage>
</organism>
<dbReference type="AlphaFoldDB" id="A0A0D2FM90"/>
<evidence type="ECO:0000313" key="2">
    <source>
        <dbReference type="EMBL" id="KIX03082.1"/>
    </source>
</evidence>
<dbReference type="HOGENOM" id="CLU_281871_0_0_1"/>
<feature type="region of interest" description="Disordered" evidence="1">
    <location>
        <begin position="1060"/>
        <end position="1083"/>
    </location>
</feature>
<feature type="region of interest" description="Disordered" evidence="1">
    <location>
        <begin position="872"/>
        <end position="932"/>
    </location>
</feature>
<dbReference type="Proteomes" id="UP000053617">
    <property type="component" value="Unassembled WGS sequence"/>
</dbReference>
<name>A0A0D2FM90_9EURO</name>
<protein>
    <submittedName>
        <fullName evidence="2">Uncharacterized protein</fullName>
    </submittedName>
</protein>
<evidence type="ECO:0000313" key="3">
    <source>
        <dbReference type="Proteomes" id="UP000053617"/>
    </source>
</evidence>
<proteinExistence type="predicted"/>
<dbReference type="RefSeq" id="XP_013270218.1">
    <property type="nucleotide sequence ID" value="XM_013414764.1"/>
</dbReference>
<dbReference type="GeneID" id="25294703"/>
<dbReference type="VEuPathDB" id="FungiDB:Z518_06632"/>
<dbReference type="STRING" id="1442369.A0A0D2FM90"/>
<evidence type="ECO:0000256" key="1">
    <source>
        <dbReference type="SAM" id="MobiDB-lite"/>
    </source>
</evidence>
<accession>A0A0D2FM90</accession>
<reference evidence="2 3" key="1">
    <citation type="submission" date="2015-01" db="EMBL/GenBank/DDBJ databases">
        <title>The Genome Sequence of Rhinocladiella mackenzie CBS 650.93.</title>
        <authorList>
            <consortium name="The Broad Institute Genomics Platform"/>
            <person name="Cuomo C."/>
            <person name="de Hoog S."/>
            <person name="Gorbushina A."/>
            <person name="Stielow B."/>
            <person name="Teixiera M."/>
            <person name="Abouelleil A."/>
            <person name="Chapman S.B."/>
            <person name="Priest M."/>
            <person name="Young S.K."/>
            <person name="Wortman J."/>
            <person name="Nusbaum C."/>
            <person name="Birren B."/>
        </authorList>
    </citation>
    <scope>NUCLEOTIDE SEQUENCE [LARGE SCALE GENOMIC DNA]</scope>
    <source>
        <strain evidence="2 3">CBS 650.93</strain>
    </source>
</reference>
<dbReference type="EMBL" id="KN847479">
    <property type="protein sequence ID" value="KIX03082.1"/>
    <property type="molecule type" value="Genomic_DNA"/>
</dbReference>
<feature type="compositionally biased region" description="Basic and acidic residues" evidence="1">
    <location>
        <begin position="900"/>
        <end position="919"/>
    </location>
</feature>
<dbReference type="OrthoDB" id="5341924at2759"/>
<sequence length="1083" mass="122574">MRKCFKQAQSRRYFSCYWSPSRLSARDIRSYQSFIRLRKPSRVPFSNFSRHFFSSQQRSPGQDDLSSLPSAAETDVQKVTIGDDIGPTERPQDYPQYWVALLEKFLPEDLSLSDQPVSHTASPDKSRFKNVLEILTEAQSQRNLDILAYMVLKQCRHRAVIYLVELFLKPAAVATDFRKERPPSNITWPITSLCNYQGWPVELDLESHVDRWAPAAWLRPFNPDCDTIPAETAMQLVWPFLAELVIAAAEQPEEEARLIMNTVYQIIARIHNFGLVPENLYTYSLPKGTTAVQQPPILSLLSSRILSTLSDAVWRAHQEETIARMEREGKQFWRFFEDAPGGRFRLKVRELGPEVWLEFILWCCVEGGFAAAGTRIINSLRQQVDHPWYALHWTTGQCIDTQVPKIDWDRVDRRLGGTVGRIEGYSFDRPFAEMPPRTISAEVVLALVDCLINSVDLEIAGKKLPPDQVQDQLSNVVSFLEPHGLTPTYFDYLAIRFLEAERIGIHARAPGLRKWASTLSRLRTLKVVRRRRRRPRPKSGLSFDSVVNHSELQAGILHQALQACINSNLTTKALNTLTDIQKLVDGNKLEAISQFLSLPMRPEHGFFTSRPGKRHSEFINSYGQLPTYKLVPILNMVTHAKLFGLGDWLLNSQDVDGPVIPFSVWRQPSIATAIIRYAVGKNDPALISSVLVARKNSKRKPTVNLLRALTNSQIIFRDWDNAVFLLEELQRAEGGGYSPDIVASLAASILRMEDESRKMQHDSTDNGLHHAQSLLGDILQGHYDAPKSGFRTDQRREFRRQIGFLLRFLENIPDSSVQNIAVQFKTQFPASNMAGLSKDTFNIVFSAVVETKGALEGRRMWDLFCMHPRVSSASNETHAPGSFGRIPKTGSSGDDEGEITSDRRRPDRTSVTQRDDRANQSEPDAGSAYTESNQDALLDGEALQTGLISTSPLKDSASSSNPIVVPNIQTLQILVKGALAQQNSRQHAPKHTEAELDELLHWVEPLYRAFGMSEEDVDAELHMWTTLPRQTKFQKTLGRFQNKRAQLRERSNPDIRIHFSRGAYSPRRPGDAFTQPTLAPGRK</sequence>
<gene>
    <name evidence="2" type="ORF">Z518_06632</name>
</gene>